<evidence type="ECO:0000256" key="5">
    <source>
        <dbReference type="PIRSR" id="PIRSR000350-2"/>
    </source>
</evidence>
<dbReference type="AlphaFoldDB" id="A0A6J4V6R9"/>
<comment type="cofactor">
    <cofactor evidence="6">
        <name>FAD</name>
        <dbReference type="ChEBI" id="CHEBI:57692"/>
    </cofactor>
    <text evidence="6">Binds 1 FAD per subunit.</text>
</comment>
<comment type="similarity">
    <text evidence="1">Belongs to the class-I pyridine nucleotide-disulfide oxidoreductase family.</text>
</comment>
<gene>
    <name evidence="10" type="ORF">AVDCRST_MAG18-1570</name>
</gene>
<proteinExistence type="inferred from homology"/>
<keyword evidence="6" id="KW-0520">NAD</keyword>
<name>A0A6J4V6R9_9BACT</name>
<dbReference type="InterPro" id="IPR016156">
    <property type="entry name" value="FAD/NAD-linked_Rdtase_dimer_sf"/>
</dbReference>
<dbReference type="SUPFAM" id="SSF55424">
    <property type="entry name" value="FAD/NAD-linked reductases, dimerisation (C-terminal) domain"/>
    <property type="match status" value="1"/>
</dbReference>
<dbReference type="PRINTS" id="PR00411">
    <property type="entry name" value="PNDRDTASEI"/>
</dbReference>
<evidence type="ECO:0000256" key="1">
    <source>
        <dbReference type="ARBA" id="ARBA00007532"/>
    </source>
</evidence>
<evidence type="ECO:0000256" key="7">
    <source>
        <dbReference type="PIRSR" id="PIRSR000350-4"/>
    </source>
</evidence>
<evidence type="ECO:0000256" key="3">
    <source>
        <dbReference type="ARBA" id="ARBA00022827"/>
    </source>
</evidence>
<feature type="binding site" evidence="6">
    <location>
        <begin position="183"/>
        <end position="190"/>
    </location>
    <ligand>
        <name>NAD(+)</name>
        <dbReference type="ChEBI" id="CHEBI:57540"/>
    </ligand>
</feature>
<reference evidence="10" key="1">
    <citation type="submission" date="2020-02" db="EMBL/GenBank/DDBJ databases">
        <authorList>
            <person name="Meier V. D."/>
        </authorList>
    </citation>
    <scope>NUCLEOTIDE SEQUENCE</scope>
    <source>
        <strain evidence="10">AVDCRST_MAG18</strain>
    </source>
</reference>
<evidence type="ECO:0000256" key="6">
    <source>
        <dbReference type="PIRSR" id="PIRSR000350-3"/>
    </source>
</evidence>
<dbReference type="InterPro" id="IPR036188">
    <property type="entry name" value="FAD/NAD-bd_sf"/>
</dbReference>
<dbReference type="InterPro" id="IPR023753">
    <property type="entry name" value="FAD/NAD-binding_dom"/>
</dbReference>
<dbReference type="SUPFAM" id="SSF51905">
    <property type="entry name" value="FAD/NAD(P)-binding domain"/>
    <property type="match status" value="1"/>
</dbReference>
<dbReference type="Pfam" id="PF02852">
    <property type="entry name" value="Pyr_redox_dim"/>
    <property type="match status" value="1"/>
</dbReference>
<dbReference type="PANTHER" id="PTHR43014:SF2">
    <property type="entry name" value="MERCURIC REDUCTASE"/>
    <property type="match status" value="1"/>
</dbReference>
<dbReference type="Gene3D" id="3.30.390.30">
    <property type="match status" value="1"/>
</dbReference>
<keyword evidence="4" id="KW-0560">Oxidoreductase</keyword>
<keyword evidence="3 6" id="KW-0274">FAD</keyword>
<dbReference type="GO" id="GO:0003955">
    <property type="term" value="F:NAD(P)H dehydrogenase (quinone) activity"/>
    <property type="evidence" value="ECO:0007669"/>
    <property type="project" value="TreeGrafter"/>
</dbReference>
<dbReference type="Gene3D" id="3.50.50.60">
    <property type="entry name" value="FAD/NAD(P)-binding domain"/>
    <property type="match status" value="2"/>
</dbReference>
<feature type="active site" description="Proton acceptor" evidence="5">
    <location>
        <position position="447"/>
    </location>
</feature>
<dbReference type="EMBL" id="CADCWN010000120">
    <property type="protein sequence ID" value="CAA9566979.1"/>
    <property type="molecule type" value="Genomic_DNA"/>
</dbReference>
<organism evidence="10">
    <name type="scientific">uncultured Thermomicrobiales bacterium</name>
    <dbReference type="NCBI Taxonomy" id="1645740"/>
    <lineage>
        <taxon>Bacteria</taxon>
        <taxon>Pseudomonadati</taxon>
        <taxon>Thermomicrobiota</taxon>
        <taxon>Thermomicrobia</taxon>
        <taxon>Thermomicrobiales</taxon>
        <taxon>environmental samples</taxon>
    </lineage>
</organism>
<feature type="binding site" evidence="6">
    <location>
        <position position="273"/>
    </location>
    <ligand>
        <name>NAD(+)</name>
        <dbReference type="ChEBI" id="CHEBI:57540"/>
    </ligand>
</feature>
<feature type="disulfide bond" description="Redox-active" evidence="7">
    <location>
        <begin position="44"/>
        <end position="49"/>
    </location>
</feature>
<feature type="domain" description="Pyridine nucleotide-disulphide oxidoreductase dimerisation" evidence="8">
    <location>
        <begin position="349"/>
        <end position="456"/>
    </location>
</feature>
<feature type="binding site" evidence="6">
    <location>
        <position position="314"/>
    </location>
    <ligand>
        <name>FAD</name>
        <dbReference type="ChEBI" id="CHEBI:57692"/>
    </ligand>
</feature>
<dbReference type="FunFam" id="3.30.390.30:FF:000001">
    <property type="entry name" value="Dihydrolipoyl dehydrogenase"/>
    <property type="match status" value="1"/>
</dbReference>
<dbReference type="InterPro" id="IPR001100">
    <property type="entry name" value="Pyr_nuc-diS_OxRdtase"/>
</dbReference>
<dbReference type="PRINTS" id="PR00368">
    <property type="entry name" value="FADPNR"/>
</dbReference>
<accession>A0A6J4V6R9</accession>
<dbReference type="GO" id="GO:0050660">
    <property type="term" value="F:flavin adenine dinucleotide binding"/>
    <property type="evidence" value="ECO:0007669"/>
    <property type="project" value="TreeGrafter"/>
</dbReference>
<keyword evidence="2" id="KW-0285">Flavoprotein</keyword>
<keyword evidence="6" id="KW-0547">Nucleotide-binding</keyword>
<feature type="domain" description="FAD/NAD(P)-binding" evidence="9">
    <location>
        <begin position="7"/>
        <end position="325"/>
    </location>
</feature>
<evidence type="ECO:0000256" key="4">
    <source>
        <dbReference type="ARBA" id="ARBA00023002"/>
    </source>
</evidence>
<evidence type="ECO:0000259" key="9">
    <source>
        <dbReference type="Pfam" id="PF07992"/>
    </source>
</evidence>
<evidence type="ECO:0000313" key="10">
    <source>
        <dbReference type="EMBL" id="CAA9566979.1"/>
    </source>
</evidence>
<dbReference type="PANTHER" id="PTHR43014">
    <property type="entry name" value="MERCURIC REDUCTASE"/>
    <property type="match status" value="1"/>
</dbReference>
<evidence type="ECO:0000256" key="2">
    <source>
        <dbReference type="ARBA" id="ARBA00022630"/>
    </source>
</evidence>
<dbReference type="InterPro" id="IPR004099">
    <property type="entry name" value="Pyr_nucl-diS_OxRdtase_dimer"/>
</dbReference>
<evidence type="ECO:0000259" key="8">
    <source>
        <dbReference type="Pfam" id="PF02852"/>
    </source>
</evidence>
<feature type="binding site" evidence="6">
    <location>
        <position position="53"/>
    </location>
    <ligand>
        <name>FAD</name>
        <dbReference type="ChEBI" id="CHEBI:57692"/>
    </ligand>
</feature>
<protein>
    <submittedName>
        <fullName evidence="10">PF00070 family, FAD-dependent NAD(P)-disulphide oxidoreductase</fullName>
    </submittedName>
</protein>
<sequence>MSTTREYDAIIIGAGQAGGPLASALAGAGRRVAIIERAAVGGTCVNVGCTPTKTMIASGRVAHLARRGADYGVQTGPIAIDQPKIRERKQAIVASFNGGSESALTGTDCVELLHGEASFSGPKAVVVQLNDGGEARLRSDLIVINAGERPSRPQLPGIDTVPYLDSTSIMELDRTPDHLLVLGGGYIGLEFGQLFRRLGSVVTIVQRGARLLAREDADVAEAVADILREDGIEVLTETAATAVARDGDGVALTVRGPGGERTIRGSHLLAAAGRTPNSDSLNLSAAGIATDKRGYITVDERLATNVPGVYAVGDIKGGPAFTHISYDDFRILRTNLIGGGGATTTDRFVPYTVFIDPQLGRVGLGEEEAREGGRAVRVAKMPMSSVARALEVDETRGFMKVLIDRSSDQIIGATILGLEGGEIMSMLQIAMMGKLPYTALRDATFAHPTLAESLNNLFGSVE</sequence>
<dbReference type="PIRSF" id="PIRSF000350">
    <property type="entry name" value="Mercury_reductase_MerA"/>
    <property type="match status" value="1"/>
</dbReference>
<dbReference type="Pfam" id="PF07992">
    <property type="entry name" value="Pyr_redox_2"/>
    <property type="match status" value="1"/>
</dbReference>